<gene>
    <name evidence="1" type="ORF">ML536_20030</name>
</gene>
<proteinExistence type="predicted"/>
<dbReference type="AlphaFoldDB" id="A0AA41QRA9"/>
<sequence>MPAQLENWTARRAANFARVRIDRIKLALMEIAVVYDDVDSSIGWSCDEVRDHIDHAETGLLARISEAEAEGRSR</sequence>
<keyword evidence="2" id="KW-1185">Reference proteome</keyword>
<organism evidence="1 2">
    <name type="scientific">Paradevosia shaoguanensis</name>
    <dbReference type="NCBI Taxonomy" id="1335043"/>
    <lineage>
        <taxon>Bacteria</taxon>
        <taxon>Pseudomonadati</taxon>
        <taxon>Pseudomonadota</taxon>
        <taxon>Alphaproteobacteria</taxon>
        <taxon>Hyphomicrobiales</taxon>
        <taxon>Devosiaceae</taxon>
        <taxon>Paradevosia</taxon>
    </lineage>
</organism>
<comment type="caution">
    <text evidence="1">The sequence shown here is derived from an EMBL/GenBank/DDBJ whole genome shotgun (WGS) entry which is preliminary data.</text>
</comment>
<dbReference type="EMBL" id="JALAZD010000004">
    <property type="protein sequence ID" value="MCI0129128.1"/>
    <property type="molecule type" value="Genomic_DNA"/>
</dbReference>
<name>A0AA41QRA9_9HYPH</name>
<dbReference type="Proteomes" id="UP001156140">
    <property type="component" value="Unassembled WGS sequence"/>
</dbReference>
<reference evidence="1" key="1">
    <citation type="submission" date="2022-03" db="EMBL/GenBank/DDBJ databases">
        <title>The complete genome sequence of a Methyloterrigena soli.</title>
        <authorList>
            <person name="Zi Z."/>
        </authorList>
    </citation>
    <scope>NUCLEOTIDE SEQUENCE</scope>
    <source>
        <strain evidence="1">M48</strain>
    </source>
</reference>
<protein>
    <submittedName>
        <fullName evidence="1">Uncharacterized protein</fullName>
    </submittedName>
</protein>
<evidence type="ECO:0000313" key="2">
    <source>
        <dbReference type="Proteomes" id="UP001156140"/>
    </source>
</evidence>
<accession>A0AA41QRA9</accession>
<dbReference type="RefSeq" id="WP_281737092.1">
    <property type="nucleotide sequence ID" value="NZ_JAKETQ010000004.1"/>
</dbReference>
<evidence type="ECO:0000313" key="1">
    <source>
        <dbReference type="EMBL" id="MCI0129128.1"/>
    </source>
</evidence>